<dbReference type="Proteomes" id="UP000236724">
    <property type="component" value="Unassembled WGS sequence"/>
</dbReference>
<evidence type="ECO:0000256" key="6">
    <source>
        <dbReference type="ARBA" id="ARBA00023065"/>
    </source>
</evidence>
<dbReference type="RefSeq" id="WP_103919564.1">
    <property type="nucleotide sequence ID" value="NZ_FMSV02000369.1"/>
</dbReference>
<comment type="similarity">
    <text evidence="2">Belongs to the V-ATPase 116 kDa subunit family.</text>
</comment>
<feature type="transmembrane region" description="Helical" evidence="8">
    <location>
        <begin position="355"/>
        <end position="380"/>
    </location>
</feature>
<evidence type="ECO:0000256" key="1">
    <source>
        <dbReference type="ARBA" id="ARBA00004141"/>
    </source>
</evidence>
<proteinExistence type="inferred from homology"/>
<feature type="transmembrane region" description="Helical" evidence="8">
    <location>
        <begin position="455"/>
        <end position="472"/>
    </location>
</feature>
<comment type="subcellular location">
    <subcellularLocation>
        <location evidence="1">Membrane</location>
        <topology evidence="1">Multi-pass membrane protein</topology>
    </subcellularLocation>
</comment>
<evidence type="ECO:0000256" key="8">
    <source>
        <dbReference type="SAM" id="Phobius"/>
    </source>
</evidence>
<feature type="transmembrane region" description="Helical" evidence="8">
    <location>
        <begin position="400"/>
        <end position="419"/>
    </location>
</feature>
<feature type="transmembrane region" description="Helical" evidence="8">
    <location>
        <begin position="537"/>
        <end position="561"/>
    </location>
</feature>
<evidence type="ECO:0000256" key="7">
    <source>
        <dbReference type="ARBA" id="ARBA00023136"/>
    </source>
</evidence>
<dbReference type="OrthoDB" id="9803814at2"/>
<keyword evidence="10" id="KW-1185">Reference proteome</keyword>
<dbReference type="PANTHER" id="PTHR11629:SF63">
    <property type="entry name" value="V-TYPE PROTON ATPASE SUBUNIT A"/>
    <property type="match status" value="1"/>
</dbReference>
<gene>
    <name evidence="9" type="ORF">MBHS_01524</name>
</gene>
<dbReference type="PANTHER" id="PTHR11629">
    <property type="entry name" value="VACUOLAR PROTON ATPASES"/>
    <property type="match status" value="1"/>
</dbReference>
<feature type="transmembrane region" description="Helical" evidence="8">
    <location>
        <begin position="313"/>
        <end position="343"/>
    </location>
</feature>
<evidence type="ECO:0000256" key="3">
    <source>
        <dbReference type="ARBA" id="ARBA00022448"/>
    </source>
</evidence>
<dbReference type="EMBL" id="FMSV02000369">
    <property type="protein sequence ID" value="SEH05669.1"/>
    <property type="molecule type" value="Genomic_DNA"/>
</dbReference>
<evidence type="ECO:0000313" key="10">
    <source>
        <dbReference type="Proteomes" id="UP000236724"/>
    </source>
</evidence>
<dbReference type="Pfam" id="PF01496">
    <property type="entry name" value="V_ATPase_I"/>
    <property type="match status" value="1"/>
</dbReference>
<keyword evidence="7 8" id="KW-0472">Membrane</keyword>
<feature type="transmembrane region" description="Helical" evidence="8">
    <location>
        <begin position="431"/>
        <end position="449"/>
    </location>
</feature>
<sequence length="593" mass="66294">MSIVALHKITLCGLSIDREAMLADLQTLGLMHIIALQTPPAEREPSPFTPDEEAYKALHYLLDAKHKRRQITEPVDFDFGTVVSQTLENKQRRRDTEDRIAFLERHIEALTPWGDFTLPPLAELAGQRLWFYQVPHAQKTCFSTLDLPWQQVHRDNRYAYIVVIARDKPSHEVLPLPRSHTGYVPLHTLKRQLAQAEIKLEDIRDERNSLTHWIFLLSRNLAHAEDQTALHQVQQQTLERDGVCVVQGWAAQHDLKKLQAFTERHRLALLAETPDTKDKPPTLLDNPDQLSGGEALVGFYQTPGYNTWDPSRMVFFSFALFFAMILADAAYAVVLMLIVGYFWKSLGGSANKRRLRTLAVAVLGMSLFYGILVGSYFGWTPPPDSLPGMLKVLDLNNFDSMMQLSIGIGCLHLIASNAMMAWQRGAFPDNAIPIGWVAAIIGGFLWWQAWNLSGGLILGGGITLILLFGGNCKVNSMSSGLLAVLERLTELTNITKLFGDILSYLRLFALGLASSSLAVTFNQLADQVYDAVPGLGLLLAILILILGHSINLALGIISGFVHGLRLNFIEFFNWSISAEGYPFRPFAKKELEP</sequence>
<evidence type="ECO:0000256" key="5">
    <source>
        <dbReference type="ARBA" id="ARBA00022989"/>
    </source>
</evidence>
<keyword evidence="5 8" id="KW-1133">Transmembrane helix</keyword>
<accession>A0A1H6F8M9</accession>
<evidence type="ECO:0000313" key="9">
    <source>
        <dbReference type="EMBL" id="SEH05669.1"/>
    </source>
</evidence>
<organism evidence="9 10">
    <name type="scientific">Candidatus Venteria ishoeyi</name>
    <dbReference type="NCBI Taxonomy" id="1899563"/>
    <lineage>
        <taxon>Bacteria</taxon>
        <taxon>Pseudomonadati</taxon>
        <taxon>Pseudomonadota</taxon>
        <taxon>Gammaproteobacteria</taxon>
        <taxon>Thiotrichales</taxon>
        <taxon>Thiotrichaceae</taxon>
        <taxon>Venteria</taxon>
    </lineage>
</organism>
<keyword evidence="6" id="KW-0406">Ion transport</keyword>
<dbReference type="GO" id="GO:0051117">
    <property type="term" value="F:ATPase binding"/>
    <property type="evidence" value="ECO:0007669"/>
    <property type="project" value="TreeGrafter"/>
</dbReference>
<dbReference type="GO" id="GO:0016471">
    <property type="term" value="C:vacuolar proton-transporting V-type ATPase complex"/>
    <property type="evidence" value="ECO:0007669"/>
    <property type="project" value="TreeGrafter"/>
</dbReference>
<dbReference type="GO" id="GO:0046961">
    <property type="term" value="F:proton-transporting ATPase activity, rotational mechanism"/>
    <property type="evidence" value="ECO:0007669"/>
    <property type="project" value="InterPro"/>
</dbReference>
<evidence type="ECO:0000256" key="2">
    <source>
        <dbReference type="ARBA" id="ARBA00009904"/>
    </source>
</evidence>
<dbReference type="GO" id="GO:0033179">
    <property type="term" value="C:proton-transporting V-type ATPase, V0 domain"/>
    <property type="evidence" value="ECO:0007669"/>
    <property type="project" value="InterPro"/>
</dbReference>
<dbReference type="GO" id="GO:0007035">
    <property type="term" value="P:vacuolar acidification"/>
    <property type="evidence" value="ECO:0007669"/>
    <property type="project" value="TreeGrafter"/>
</dbReference>
<name>A0A1H6F8M9_9GAMM</name>
<reference evidence="9 10" key="1">
    <citation type="submission" date="2016-10" db="EMBL/GenBank/DDBJ databases">
        <authorList>
            <person name="de Groot N.N."/>
        </authorList>
    </citation>
    <scope>NUCLEOTIDE SEQUENCE [LARGE SCALE GENOMIC DNA]</scope>
    <source>
        <strain evidence="9">MBHS1</strain>
    </source>
</reference>
<protein>
    <submittedName>
        <fullName evidence="9">V-type ATP synthase subunit I</fullName>
    </submittedName>
</protein>
<keyword evidence="3" id="KW-0813">Transport</keyword>
<feature type="transmembrane region" description="Helical" evidence="8">
    <location>
        <begin position="504"/>
        <end position="525"/>
    </location>
</feature>
<dbReference type="InterPro" id="IPR002490">
    <property type="entry name" value="V-ATPase_116kDa_su"/>
</dbReference>
<keyword evidence="4 8" id="KW-0812">Transmembrane</keyword>
<evidence type="ECO:0000256" key="4">
    <source>
        <dbReference type="ARBA" id="ARBA00022692"/>
    </source>
</evidence>
<dbReference type="AlphaFoldDB" id="A0A1H6F8M9"/>